<protein>
    <submittedName>
        <fullName evidence="1">Uncharacterized protein</fullName>
    </submittedName>
</protein>
<sequence>MLIPIGLLLSLTGFAALPFRKTPEFTSNGLSFRQRVRGTEETLAWNEIKEWKTIENYPCDTHAILTTAGKWIELPPLNIQEVTPYLIEYDIPVVAETL</sequence>
<proteinExistence type="predicted"/>
<reference evidence="2" key="1">
    <citation type="journal article" date="2019" name="Int. J. Syst. Evol. Microbiol.">
        <title>The Global Catalogue of Microorganisms (GCM) 10K type strain sequencing project: providing services to taxonomists for standard genome sequencing and annotation.</title>
        <authorList>
            <consortium name="The Broad Institute Genomics Platform"/>
            <consortium name="The Broad Institute Genome Sequencing Center for Infectious Disease"/>
            <person name="Wu L."/>
            <person name="Ma J."/>
        </authorList>
    </citation>
    <scope>NUCLEOTIDE SEQUENCE [LARGE SCALE GENOMIC DNA]</scope>
    <source>
        <strain evidence="2">JCM 17759</strain>
    </source>
</reference>
<gene>
    <name evidence="1" type="ORF">GCM10023156_26050</name>
</gene>
<keyword evidence="2" id="KW-1185">Reference proteome</keyword>
<comment type="caution">
    <text evidence="1">The sequence shown here is derived from an EMBL/GenBank/DDBJ whole genome shotgun (WGS) entry which is preliminary data.</text>
</comment>
<accession>A0ABP8MS51</accession>
<organism evidence="1 2">
    <name type="scientific">Novipirellula rosea</name>
    <dbReference type="NCBI Taxonomy" id="1031540"/>
    <lineage>
        <taxon>Bacteria</taxon>
        <taxon>Pseudomonadati</taxon>
        <taxon>Planctomycetota</taxon>
        <taxon>Planctomycetia</taxon>
        <taxon>Pirellulales</taxon>
        <taxon>Pirellulaceae</taxon>
        <taxon>Novipirellula</taxon>
    </lineage>
</organism>
<evidence type="ECO:0000313" key="2">
    <source>
        <dbReference type="Proteomes" id="UP001500840"/>
    </source>
</evidence>
<evidence type="ECO:0000313" key="1">
    <source>
        <dbReference type="EMBL" id="GAA4454132.1"/>
    </source>
</evidence>
<name>A0ABP8MS51_9BACT</name>
<dbReference type="Proteomes" id="UP001500840">
    <property type="component" value="Unassembled WGS sequence"/>
</dbReference>
<dbReference type="EMBL" id="BAABGA010000035">
    <property type="protein sequence ID" value="GAA4454132.1"/>
    <property type="molecule type" value="Genomic_DNA"/>
</dbReference>